<feature type="region of interest" description="Disordered" evidence="14">
    <location>
        <begin position="185"/>
        <end position="209"/>
    </location>
</feature>
<dbReference type="Gene3D" id="3.30.160.60">
    <property type="entry name" value="Classic Zinc Finger"/>
    <property type="match status" value="6"/>
</dbReference>
<feature type="domain" description="C2H2-type" evidence="15">
    <location>
        <begin position="361"/>
        <end position="388"/>
    </location>
</feature>
<dbReference type="AlphaFoldDB" id="A0A4X2LJ86"/>
<evidence type="ECO:0000256" key="10">
    <source>
        <dbReference type="ARBA" id="ARBA00023125"/>
    </source>
</evidence>
<feature type="domain" description="SCAN box" evidence="16">
    <location>
        <begin position="51"/>
        <end position="133"/>
    </location>
</feature>
<evidence type="ECO:0000256" key="12">
    <source>
        <dbReference type="ARBA" id="ARBA00023242"/>
    </source>
</evidence>
<accession>A0A4X2LJ86</accession>
<evidence type="ECO:0000259" key="16">
    <source>
        <dbReference type="PROSITE" id="PS50804"/>
    </source>
</evidence>
<dbReference type="STRING" id="29139.ENSVURP00010020982"/>
<dbReference type="GO" id="GO:0000981">
    <property type="term" value="F:DNA-binding transcription factor activity, RNA polymerase II-specific"/>
    <property type="evidence" value="ECO:0007669"/>
    <property type="project" value="TreeGrafter"/>
</dbReference>
<dbReference type="CDD" id="cd07936">
    <property type="entry name" value="SCAN"/>
    <property type="match status" value="1"/>
</dbReference>
<evidence type="ECO:0000256" key="6">
    <source>
        <dbReference type="ARBA" id="ARBA00022771"/>
    </source>
</evidence>
<evidence type="ECO:0000313" key="17">
    <source>
        <dbReference type="Ensembl" id="ENSVURP00010020982.1"/>
    </source>
</evidence>
<dbReference type="InterPro" id="IPR038269">
    <property type="entry name" value="SCAN_sf"/>
</dbReference>
<evidence type="ECO:0000259" key="15">
    <source>
        <dbReference type="PROSITE" id="PS50157"/>
    </source>
</evidence>
<name>A0A4X2LJ86_VOMUR</name>
<dbReference type="PROSITE" id="PS50804">
    <property type="entry name" value="SCAN_BOX"/>
    <property type="match status" value="1"/>
</dbReference>
<keyword evidence="18" id="KW-1185">Reference proteome</keyword>
<keyword evidence="12" id="KW-0539">Nucleus</keyword>
<sequence>MMSAKSREVASLTPGPPQEERPLKMELGGVCAWEQEPDLQWNTPFDGEIFRQRFRHFCYEETPGPREALNQLRDLCQKWLRPDIHTKVQILELLVLEQFLTILPEELQAWLQEHHPKSGEQAVTMLEDLEQEFDESDQQVRDSTYRKEEILEESTFLGTLQKSSCVQLQALEAQVKCESTESYFQSQRGGDNQSEEHLTPKQEISTEKELHEDVSGNINGNIPQVSECDKHHKGRLRKRKENLLGQRQHKDNEWEKNFTWSSGFIRNQSTYSIEKPYGCDTCEKAFSQSSHLLNHQRIHTGEKPYECQECGKAFNYSSHLILHRRIHTGEKPYECVECGKSFSQSSSLIQHQRIHTGEKPYPCNQCSKSFSRSSNRILHQRIHTGEKPYECDKCGKAFRQKSALVLHQRIHTGEKPYECEECGKAFSQSTNLIKHQRSHSGEKILSAS</sequence>
<dbReference type="FunFam" id="3.30.160.60:FF:000330">
    <property type="entry name" value="Zinc finger with KRAB and SCAN domains 1"/>
    <property type="match status" value="1"/>
</dbReference>
<dbReference type="PROSITE" id="PS00028">
    <property type="entry name" value="ZINC_FINGER_C2H2_1"/>
    <property type="match status" value="6"/>
</dbReference>
<dbReference type="FunFam" id="1.10.4020.10:FF:000001">
    <property type="entry name" value="zinc finger protein 263 isoform X1"/>
    <property type="match status" value="1"/>
</dbReference>
<evidence type="ECO:0000256" key="4">
    <source>
        <dbReference type="ARBA" id="ARBA00022723"/>
    </source>
</evidence>
<feature type="domain" description="C2H2-type" evidence="15">
    <location>
        <begin position="389"/>
        <end position="416"/>
    </location>
</feature>
<dbReference type="FunFam" id="3.30.160.60:FF:003795">
    <property type="match status" value="1"/>
</dbReference>
<feature type="compositionally biased region" description="Basic and acidic residues" evidence="14">
    <location>
        <begin position="194"/>
        <end position="209"/>
    </location>
</feature>
<feature type="domain" description="C2H2-type" evidence="15">
    <location>
        <begin position="277"/>
        <end position="304"/>
    </location>
</feature>
<dbReference type="SMART" id="SM00431">
    <property type="entry name" value="SCAN"/>
    <property type="match status" value="1"/>
</dbReference>
<reference evidence="17" key="3">
    <citation type="submission" date="2025-09" db="UniProtKB">
        <authorList>
            <consortium name="Ensembl"/>
        </authorList>
    </citation>
    <scope>IDENTIFICATION</scope>
</reference>
<evidence type="ECO:0000256" key="13">
    <source>
        <dbReference type="PROSITE-ProRule" id="PRU00042"/>
    </source>
</evidence>
<proteinExistence type="inferred from homology"/>
<evidence type="ECO:0000256" key="14">
    <source>
        <dbReference type="SAM" id="MobiDB-lite"/>
    </source>
</evidence>
<dbReference type="Ensembl" id="ENSVURT00010023887.1">
    <property type="protein sequence ID" value="ENSVURP00010020982.1"/>
    <property type="gene ID" value="ENSVURG00010016045.1"/>
</dbReference>
<evidence type="ECO:0000256" key="9">
    <source>
        <dbReference type="ARBA" id="ARBA00023015"/>
    </source>
</evidence>
<keyword evidence="8" id="KW-0832">Ubl conjugation</keyword>
<evidence type="ECO:0000256" key="2">
    <source>
        <dbReference type="ARBA" id="ARBA00006991"/>
    </source>
</evidence>
<evidence type="ECO:0000313" key="18">
    <source>
        <dbReference type="Proteomes" id="UP000314987"/>
    </source>
</evidence>
<keyword evidence="11" id="KW-0804">Transcription</keyword>
<reference evidence="18" key="1">
    <citation type="submission" date="2018-12" db="EMBL/GenBank/DDBJ databases">
        <authorList>
            <person name="Yazar S."/>
        </authorList>
    </citation>
    <scope>NUCLEOTIDE SEQUENCE [LARGE SCALE GENOMIC DNA]</scope>
</reference>
<reference evidence="17" key="2">
    <citation type="submission" date="2025-08" db="UniProtKB">
        <authorList>
            <consortium name="Ensembl"/>
        </authorList>
    </citation>
    <scope>IDENTIFICATION</scope>
</reference>
<dbReference type="RefSeq" id="XP_027696878.1">
    <property type="nucleotide sequence ID" value="XM_027841077.1"/>
</dbReference>
<dbReference type="GeneID" id="114027161"/>
<dbReference type="FunFam" id="3.30.160.60:FF:000016">
    <property type="entry name" value="zinc finger protein 37 homolog"/>
    <property type="match status" value="1"/>
</dbReference>
<evidence type="ECO:0000256" key="8">
    <source>
        <dbReference type="ARBA" id="ARBA00022843"/>
    </source>
</evidence>
<keyword evidence="6 13" id="KW-0863">Zinc-finger</keyword>
<evidence type="ECO:0000256" key="5">
    <source>
        <dbReference type="ARBA" id="ARBA00022737"/>
    </source>
</evidence>
<protein>
    <submittedName>
        <fullName evidence="17">Uncharacterized protein</fullName>
    </submittedName>
</protein>
<dbReference type="PANTHER" id="PTHR23226:SF366">
    <property type="entry name" value="ZINC FINGER PROTEIN ZFP2"/>
    <property type="match status" value="1"/>
</dbReference>
<feature type="domain" description="C2H2-type" evidence="15">
    <location>
        <begin position="333"/>
        <end position="360"/>
    </location>
</feature>
<dbReference type="GO" id="GO:0000978">
    <property type="term" value="F:RNA polymerase II cis-regulatory region sequence-specific DNA binding"/>
    <property type="evidence" value="ECO:0007669"/>
    <property type="project" value="TreeGrafter"/>
</dbReference>
<keyword evidence="5" id="KW-0677">Repeat</keyword>
<dbReference type="Pfam" id="PF00096">
    <property type="entry name" value="zf-C2H2"/>
    <property type="match status" value="6"/>
</dbReference>
<evidence type="ECO:0000256" key="11">
    <source>
        <dbReference type="ARBA" id="ARBA00023163"/>
    </source>
</evidence>
<dbReference type="Gene3D" id="1.10.4020.10">
    <property type="entry name" value="DNA breaking-rejoining enzymes"/>
    <property type="match status" value="1"/>
</dbReference>
<dbReference type="InterPro" id="IPR036236">
    <property type="entry name" value="Znf_C2H2_sf"/>
</dbReference>
<keyword evidence="7" id="KW-0862">Zinc</keyword>
<feature type="region of interest" description="Disordered" evidence="14">
    <location>
        <begin position="1"/>
        <end position="23"/>
    </location>
</feature>
<keyword evidence="4" id="KW-0479">Metal-binding</keyword>
<organism evidence="17 18">
    <name type="scientific">Vombatus ursinus</name>
    <name type="common">Common wombat</name>
    <dbReference type="NCBI Taxonomy" id="29139"/>
    <lineage>
        <taxon>Eukaryota</taxon>
        <taxon>Metazoa</taxon>
        <taxon>Chordata</taxon>
        <taxon>Craniata</taxon>
        <taxon>Vertebrata</taxon>
        <taxon>Euteleostomi</taxon>
        <taxon>Mammalia</taxon>
        <taxon>Metatheria</taxon>
        <taxon>Diprotodontia</taxon>
        <taxon>Vombatidae</taxon>
        <taxon>Vombatus</taxon>
    </lineage>
</organism>
<comment type="subcellular location">
    <subcellularLocation>
        <location evidence="1">Nucleus</location>
    </subcellularLocation>
</comment>
<dbReference type="PANTHER" id="PTHR23226">
    <property type="entry name" value="ZINC FINGER AND SCAN DOMAIN-CONTAINING"/>
    <property type="match status" value="1"/>
</dbReference>
<dbReference type="PROSITE" id="PS50157">
    <property type="entry name" value="ZINC_FINGER_C2H2_2"/>
    <property type="match status" value="6"/>
</dbReference>
<gene>
    <name evidence="17" type="primary">LOC114027161</name>
</gene>
<keyword evidence="10" id="KW-0238">DNA-binding</keyword>
<comment type="similarity">
    <text evidence="2">Belongs to the krueppel C2H2-type zinc-finger protein family.</text>
</comment>
<dbReference type="GO" id="GO:0045892">
    <property type="term" value="P:negative regulation of DNA-templated transcription"/>
    <property type="evidence" value="ECO:0007669"/>
    <property type="project" value="UniProtKB-ARBA"/>
</dbReference>
<evidence type="ECO:0000256" key="1">
    <source>
        <dbReference type="ARBA" id="ARBA00004123"/>
    </source>
</evidence>
<evidence type="ECO:0000256" key="3">
    <source>
        <dbReference type="ARBA" id="ARBA00022499"/>
    </source>
</evidence>
<feature type="domain" description="C2H2-type" evidence="15">
    <location>
        <begin position="305"/>
        <end position="332"/>
    </location>
</feature>
<dbReference type="InterPro" id="IPR003309">
    <property type="entry name" value="SCAN_dom"/>
</dbReference>
<dbReference type="SUPFAM" id="SSF57667">
    <property type="entry name" value="beta-beta-alpha zinc fingers"/>
    <property type="match status" value="4"/>
</dbReference>
<dbReference type="GO" id="GO:0008270">
    <property type="term" value="F:zinc ion binding"/>
    <property type="evidence" value="ECO:0007669"/>
    <property type="project" value="UniProtKB-KW"/>
</dbReference>
<dbReference type="SMART" id="SM00355">
    <property type="entry name" value="ZnF_C2H2"/>
    <property type="match status" value="6"/>
</dbReference>
<dbReference type="InterPro" id="IPR013087">
    <property type="entry name" value="Znf_C2H2_type"/>
</dbReference>
<feature type="domain" description="C2H2-type" evidence="15">
    <location>
        <begin position="417"/>
        <end position="444"/>
    </location>
</feature>
<dbReference type="FunFam" id="3.30.160.60:FF:000912">
    <property type="entry name" value="Zinc finger protein 660"/>
    <property type="match status" value="1"/>
</dbReference>
<keyword evidence="9" id="KW-0805">Transcription regulation</keyword>
<dbReference type="GO" id="GO:0005634">
    <property type="term" value="C:nucleus"/>
    <property type="evidence" value="ECO:0007669"/>
    <property type="project" value="UniProtKB-SubCell"/>
</dbReference>
<dbReference type="FunFam" id="3.30.160.60:FF:000944">
    <property type="entry name" value="zinc finger protein 232 isoform X1"/>
    <property type="match status" value="1"/>
</dbReference>
<dbReference type="SUPFAM" id="SSF47353">
    <property type="entry name" value="Retrovirus capsid dimerization domain-like"/>
    <property type="match status" value="1"/>
</dbReference>
<keyword evidence="3" id="KW-1017">Isopeptide bond</keyword>
<dbReference type="FunFam" id="3.30.160.60:FF:000512">
    <property type="entry name" value="zinc finger protein 197 isoform X1"/>
    <property type="match status" value="1"/>
</dbReference>
<dbReference type="GeneTree" id="ENSGT00940000161396"/>
<dbReference type="OrthoDB" id="6365676at2759"/>
<dbReference type="Proteomes" id="UP000314987">
    <property type="component" value="Unassembled WGS sequence"/>
</dbReference>
<evidence type="ECO:0000256" key="7">
    <source>
        <dbReference type="ARBA" id="ARBA00022833"/>
    </source>
</evidence>
<dbReference type="OMA" id="HFCYEET"/>
<dbReference type="Pfam" id="PF02023">
    <property type="entry name" value="SCAN"/>
    <property type="match status" value="1"/>
</dbReference>